<dbReference type="InterPro" id="IPR020846">
    <property type="entry name" value="MFS_dom"/>
</dbReference>
<evidence type="ECO:0000313" key="11">
    <source>
        <dbReference type="Proteomes" id="UP000249130"/>
    </source>
</evidence>
<keyword evidence="2" id="KW-0813">Transport</keyword>
<feature type="transmembrane region" description="Helical" evidence="8">
    <location>
        <begin position="6"/>
        <end position="23"/>
    </location>
</feature>
<evidence type="ECO:0000256" key="6">
    <source>
        <dbReference type="ARBA" id="ARBA00022989"/>
    </source>
</evidence>
<feature type="transmembrane region" description="Helical" evidence="8">
    <location>
        <begin position="61"/>
        <end position="79"/>
    </location>
</feature>
<comment type="subcellular location">
    <subcellularLocation>
        <location evidence="1">Cell inner membrane</location>
        <topology evidence="1">Multi-pass membrane protein</topology>
    </subcellularLocation>
</comment>
<gene>
    <name evidence="10" type="ORF">CH341_30070</name>
</gene>
<dbReference type="SUPFAM" id="SSF103473">
    <property type="entry name" value="MFS general substrate transporter"/>
    <property type="match status" value="1"/>
</dbReference>
<keyword evidence="6 8" id="KW-1133">Transmembrane helix</keyword>
<evidence type="ECO:0000259" key="9">
    <source>
        <dbReference type="PROSITE" id="PS50850"/>
    </source>
</evidence>
<feature type="transmembrane region" description="Helical" evidence="8">
    <location>
        <begin position="126"/>
        <end position="143"/>
    </location>
</feature>
<keyword evidence="4" id="KW-0997">Cell inner membrane</keyword>
<dbReference type="Proteomes" id="UP000249130">
    <property type="component" value="Unassembled WGS sequence"/>
</dbReference>
<feature type="transmembrane region" description="Helical" evidence="8">
    <location>
        <begin position="150"/>
        <end position="169"/>
    </location>
</feature>
<dbReference type="AlphaFoldDB" id="A0A327KFE0"/>
<organism evidence="10 11">
    <name type="scientific">Rhodoplanes roseus</name>
    <dbReference type="NCBI Taxonomy" id="29409"/>
    <lineage>
        <taxon>Bacteria</taxon>
        <taxon>Pseudomonadati</taxon>
        <taxon>Pseudomonadota</taxon>
        <taxon>Alphaproteobacteria</taxon>
        <taxon>Hyphomicrobiales</taxon>
        <taxon>Nitrobacteraceae</taxon>
        <taxon>Rhodoplanes</taxon>
    </lineage>
</organism>
<dbReference type="GO" id="GO:0005886">
    <property type="term" value="C:plasma membrane"/>
    <property type="evidence" value="ECO:0007669"/>
    <property type="project" value="UniProtKB-SubCell"/>
</dbReference>
<evidence type="ECO:0000313" key="10">
    <source>
        <dbReference type="EMBL" id="RAI36841.1"/>
    </source>
</evidence>
<evidence type="ECO:0000256" key="5">
    <source>
        <dbReference type="ARBA" id="ARBA00022692"/>
    </source>
</evidence>
<comment type="caution">
    <text evidence="10">The sequence shown here is derived from an EMBL/GenBank/DDBJ whole genome shotgun (WGS) entry which is preliminary data.</text>
</comment>
<dbReference type="InterPro" id="IPR036259">
    <property type="entry name" value="MFS_trans_sf"/>
</dbReference>
<keyword evidence="5 8" id="KW-0812">Transmembrane</keyword>
<dbReference type="RefSeq" id="WP_210208680.1">
    <property type="nucleotide sequence ID" value="NZ_NPEX01000473.1"/>
</dbReference>
<dbReference type="PROSITE" id="PS50850">
    <property type="entry name" value="MFS"/>
    <property type="match status" value="1"/>
</dbReference>
<evidence type="ECO:0000256" key="1">
    <source>
        <dbReference type="ARBA" id="ARBA00004429"/>
    </source>
</evidence>
<dbReference type="EMBL" id="NPEX01000473">
    <property type="protein sequence ID" value="RAI36841.1"/>
    <property type="molecule type" value="Genomic_DNA"/>
</dbReference>
<sequence>MGVFYAAYFVFGGIQLPFLPVWLADRGLDSREIGLVLALAMAARPVVVPVASRIADHFGWLKGPLVTAAWLTAGAFVILQSCHGFPAILAAYALASLTQAAILPFADAFALRGLFERGRTYGPVRMWGSVSFIAANLGGGLLLERLGAPNVVWALAAALAVTAVAAGALT</sequence>
<name>A0A327KFE0_9BRAD</name>
<dbReference type="Pfam" id="PF12832">
    <property type="entry name" value="MFS_1_like"/>
    <property type="match status" value="1"/>
</dbReference>
<evidence type="ECO:0000256" key="7">
    <source>
        <dbReference type="ARBA" id="ARBA00023136"/>
    </source>
</evidence>
<feature type="non-terminal residue" evidence="10">
    <location>
        <position position="170"/>
    </location>
</feature>
<dbReference type="GO" id="GO:0030395">
    <property type="term" value="F:lactose binding"/>
    <property type="evidence" value="ECO:0007669"/>
    <property type="project" value="TreeGrafter"/>
</dbReference>
<protein>
    <recommendedName>
        <fullName evidence="9">Major facilitator superfamily (MFS) profile domain-containing protein</fullName>
    </recommendedName>
</protein>
<dbReference type="InterPro" id="IPR024989">
    <property type="entry name" value="MFS_assoc_dom"/>
</dbReference>
<dbReference type="Gene3D" id="1.20.1250.20">
    <property type="entry name" value="MFS general substrate transporter like domains"/>
    <property type="match status" value="1"/>
</dbReference>
<keyword evidence="3" id="KW-1003">Cell membrane</keyword>
<reference evidence="10 11" key="1">
    <citation type="submission" date="2017-07" db="EMBL/GenBank/DDBJ databases">
        <title>Draft Genome Sequences of Select Purple Nonsulfur Bacteria.</title>
        <authorList>
            <person name="Lasarre B."/>
            <person name="Mckinlay J.B."/>
        </authorList>
    </citation>
    <scope>NUCLEOTIDE SEQUENCE [LARGE SCALE GENOMIC DNA]</scope>
    <source>
        <strain evidence="10 11">DSM 5909</strain>
    </source>
</reference>
<evidence type="ECO:0000256" key="3">
    <source>
        <dbReference type="ARBA" id="ARBA00022475"/>
    </source>
</evidence>
<evidence type="ECO:0000256" key="2">
    <source>
        <dbReference type="ARBA" id="ARBA00022448"/>
    </source>
</evidence>
<dbReference type="PANTHER" id="PTHR23522:SF10">
    <property type="entry name" value="3-PHENYLPROPIONIC ACID TRANSPORTER-RELATED"/>
    <property type="match status" value="1"/>
</dbReference>
<evidence type="ECO:0000256" key="8">
    <source>
        <dbReference type="SAM" id="Phobius"/>
    </source>
</evidence>
<keyword evidence="7 8" id="KW-0472">Membrane</keyword>
<evidence type="ECO:0000256" key="4">
    <source>
        <dbReference type="ARBA" id="ARBA00022519"/>
    </source>
</evidence>
<keyword evidence="11" id="KW-1185">Reference proteome</keyword>
<accession>A0A327KFE0</accession>
<feature type="domain" description="Major facilitator superfamily (MFS) profile" evidence="9">
    <location>
        <begin position="1"/>
        <end position="170"/>
    </location>
</feature>
<proteinExistence type="predicted"/>
<dbReference type="PANTHER" id="PTHR23522">
    <property type="entry name" value="BLL5896 PROTEIN"/>
    <property type="match status" value="1"/>
</dbReference>
<dbReference type="GO" id="GO:0015528">
    <property type="term" value="F:lactose:proton symporter activity"/>
    <property type="evidence" value="ECO:0007669"/>
    <property type="project" value="TreeGrafter"/>
</dbReference>
<feature type="transmembrane region" description="Helical" evidence="8">
    <location>
        <begin position="86"/>
        <end position="106"/>
    </location>
</feature>